<reference evidence="2" key="1">
    <citation type="journal article" date="2022" name="Int. J. Mol. Sci.">
        <title>Draft Genome of Tanacetum Coccineum: Genomic Comparison of Closely Related Tanacetum-Family Plants.</title>
        <authorList>
            <person name="Yamashiro T."/>
            <person name="Shiraishi A."/>
            <person name="Nakayama K."/>
            <person name="Satake H."/>
        </authorList>
    </citation>
    <scope>NUCLEOTIDE SEQUENCE</scope>
</reference>
<evidence type="ECO:0000313" key="2">
    <source>
        <dbReference type="EMBL" id="GJT43150.1"/>
    </source>
</evidence>
<reference evidence="2" key="2">
    <citation type="submission" date="2022-01" db="EMBL/GenBank/DDBJ databases">
        <authorList>
            <person name="Yamashiro T."/>
            <person name="Shiraishi A."/>
            <person name="Satake H."/>
            <person name="Nakayama K."/>
        </authorList>
    </citation>
    <scope>NUCLEOTIDE SEQUENCE</scope>
</reference>
<feature type="compositionally biased region" description="Low complexity" evidence="1">
    <location>
        <begin position="607"/>
        <end position="623"/>
    </location>
</feature>
<keyword evidence="3" id="KW-1185">Reference proteome</keyword>
<proteinExistence type="predicted"/>
<feature type="compositionally biased region" description="Acidic residues" evidence="1">
    <location>
        <begin position="313"/>
        <end position="336"/>
    </location>
</feature>
<feature type="compositionally biased region" description="Basic and acidic residues" evidence="1">
    <location>
        <begin position="337"/>
        <end position="350"/>
    </location>
</feature>
<name>A0ABQ5DVQ3_9ASTR</name>
<feature type="compositionally biased region" description="Basic and acidic residues" evidence="1">
    <location>
        <begin position="591"/>
        <end position="606"/>
    </location>
</feature>
<feature type="region of interest" description="Disordered" evidence="1">
    <location>
        <begin position="230"/>
        <end position="265"/>
    </location>
</feature>
<feature type="compositionally biased region" description="Acidic residues" evidence="1">
    <location>
        <begin position="351"/>
        <end position="372"/>
    </location>
</feature>
<organism evidence="2 3">
    <name type="scientific">Tanacetum coccineum</name>
    <dbReference type="NCBI Taxonomy" id="301880"/>
    <lineage>
        <taxon>Eukaryota</taxon>
        <taxon>Viridiplantae</taxon>
        <taxon>Streptophyta</taxon>
        <taxon>Embryophyta</taxon>
        <taxon>Tracheophyta</taxon>
        <taxon>Spermatophyta</taxon>
        <taxon>Magnoliopsida</taxon>
        <taxon>eudicotyledons</taxon>
        <taxon>Gunneridae</taxon>
        <taxon>Pentapetalae</taxon>
        <taxon>asterids</taxon>
        <taxon>campanulids</taxon>
        <taxon>Asterales</taxon>
        <taxon>Asteraceae</taxon>
        <taxon>Asteroideae</taxon>
        <taxon>Anthemideae</taxon>
        <taxon>Anthemidinae</taxon>
        <taxon>Tanacetum</taxon>
    </lineage>
</organism>
<feature type="compositionally biased region" description="Basic and acidic residues" evidence="1">
    <location>
        <begin position="651"/>
        <end position="678"/>
    </location>
</feature>
<dbReference type="Proteomes" id="UP001151760">
    <property type="component" value="Unassembled WGS sequence"/>
</dbReference>
<gene>
    <name evidence="2" type="ORF">Tco_0951865</name>
</gene>
<evidence type="ECO:0000256" key="1">
    <source>
        <dbReference type="SAM" id="MobiDB-lite"/>
    </source>
</evidence>
<accession>A0ABQ5DVQ3</accession>
<feature type="compositionally biased region" description="Basic and acidic residues" evidence="1">
    <location>
        <begin position="249"/>
        <end position="260"/>
    </location>
</feature>
<evidence type="ECO:0000313" key="3">
    <source>
        <dbReference type="Proteomes" id="UP001151760"/>
    </source>
</evidence>
<sequence>MQELRSANHKEKKTYQVTLDALKLSPCYPAFLITAEVPEVYMHQFWNTIQKIKDTDAYQFKLDKKKFRVDTEVFRKILQICPRLPNQAFVVPPSEELVTFIQELSYSGKCDMLSVIHTDQMHQPWRTFVAIINREISSARKEHMPYPRFTKVIINHFIYKEKTISMRNMINLHTICDDSLLGTLKFVSKTQDYQQYGALIPDDMINQDIKDSKAYKTYYDFATGKATPKKARKYKKVASPSRKSSPVLEEEHAKKPERARNLPRSLQLYHSRCTLLKAAQVKEALQKSKKDSHMIHASGLGGGFGSQPKGDSGDDESNDDDNDEVTKDDDEDDVESDANKDKEASDSEKMDSDEDENLNVNQNDDEEEEHEEEYVRTPDSFEFNDDDEEYDELYKDVNVRSKVAEHEEVGKGDAEMTDTTHESASQEKSYDQFIEDAHVTLTSSQILKVQSKALLFHLTFTRIGFATQIALQSYTAEFEKKAQAKKEKYIDIIEKSVKEQLPRILPKEISDFATPVIRITINVSLENVVLAKSYSQPQSTYETATSLTEFELKKILLDKLEKMYSLKGGREDKDEDPPAGSDKWLKKRKTSKDDEPSRGSKSKESKLSSCKGSKSQSKSSGKSAQAEELVFETVDTEMPQDQVDNLGNAEDQPKVKEDSKHDWFKKPKRPPNPDRDWNAGKQIDSRPPQTWISKIAKVGKPPTTFDELMSTPIDFLAYVLHNLKIENLTQEHLVGPAFNILKGTCKSRVELKFHFEECYKAVTDKLDWMNPKGHEYPFDLIKPLPLVEDQGRQVVPANYFFNNDLEYLKGGSLSSKYTTSTTKTKAAKYDTIEGIEDMVPSLWSPMKKKLSNLEKDNLFYLNVALWMFIRRVVIPKRVKDLQLGVESYQKKINITRPETFRLMRFDELYKFCDGTLSSIRIFLHNIASSLEMDYLPKRR</sequence>
<feature type="region of interest" description="Disordered" evidence="1">
    <location>
        <begin position="568"/>
        <end position="686"/>
    </location>
</feature>
<feature type="region of interest" description="Disordered" evidence="1">
    <location>
        <begin position="287"/>
        <end position="385"/>
    </location>
</feature>
<feature type="region of interest" description="Disordered" evidence="1">
    <location>
        <begin position="404"/>
        <end position="428"/>
    </location>
</feature>
<comment type="caution">
    <text evidence="2">The sequence shown here is derived from an EMBL/GenBank/DDBJ whole genome shotgun (WGS) entry which is preliminary data.</text>
</comment>
<protein>
    <submittedName>
        <fullName evidence="2">Uncharacterized protein</fullName>
    </submittedName>
</protein>
<dbReference type="EMBL" id="BQNB010015704">
    <property type="protein sequence ID" value="GJT43150.1"/>
    <property type="molecule type" value="Genomic_DNA"/>
</dbReference>